<feature type="compositionally biased region" description="Low complexity" evidence="1">
    <location>
        <begin position="121"/>
        <end position="136"/>
    </location>
</feature>
<dbReference type="Gene3D" id="2.150.10.10">
    <property type="entry name" value="Serralysin-like metalloprotease, C-terminal"/>
    <property type="match status" value="2"/>
</dbReference>
<dbReference type="Gene3D" id="2.40.300.10">
    <property type="entry name" value="Head decoration protein D"/>
    <property type="match status" value="1"/>
</dbReference>
<dbReference type="Proteomes" id="UP000463883">
    <property type="component" value="Chromosome"/>
</dbReference>
<feature type="compositionally biased region" description="Polar residues" evidence="1">
    <location>
        <begin position="103"/>
        <end position="117"/>
    </location>
</feature>
<evidence type="ECO:0000259" key="2">
    <source>
        <dbReference type="Pfam" id="PF11962"/>
    </source>
</evidence>
<evidence type="ECO:0000313" key="4">
    <source>
        <dbReference type="Proteomes" id="UP000463883"/>
    </source>
</evidence>
<evidence type="ECO:0000313" key="3">
    <source>
        <dbReference type="EMBL" id="QHI71664.1"/>
    </source>
</evidence>
<proteinExistence type="predicted"/>
<accession>A0A6P1MGF8</accession>
<evidence type="ECO:0000256" key="1">
    <source>
        <dbReference type="SAM" id="MobiDB-lite"/>
    </source>
</evidence>
<keyword evidence="4" id="KW-1185">Reference proteome</keyword>
<name>A0A6P1MGF8_9FIRM</name>
<gene>
    <name evidence="3" type="ORF">Ami3637_04050</name>
</gene>
<feature type="region of interest" description="Disordered" evidence="1">
    <location>
        <begin position="103"/>
        <end position="153"/>
    </location>
</feature>
<dbReference type="EMBL" id="CP047591">
    <property type="protein sequence ID" value="QHI71664.1"/>
    <property type="molecule type" value="Genomic_DNA"/>
</dbReference>
<dbReference type="AlphaFoldDB" id="A0A6P1MGF8"/>
<dbReference type="SUPFAM" id="SSF101967">
    <property type="entry name" value="Adhesin YadA, collagen-binding domain"/>
    <property type="match status" value="2"/>
</dbReference>
<dbReference type="InterPro" id="IPR011049">
    <property type="entry name" value="Serralysin-like_metalloprot_C"/>
</dbReference>
<dbReference type="RefSeq" id="WP_162361438.1">
    <property type="nucleotide sequence ID" value="NZ_CP047591.1"/>
</dbReference>
<dbReference type="Pfam" id="PF11962">
    <property type="entry name" value="Peptidase_G2"/>
    <property type="match status" value="1"/>
</dbReference>
<dbReference type="Gene3D" id="4.10.80.40">
    <property type="entry name" value="succinate dehydrogenase protein domain"/>
    <property type="match status" value="1"/>
</dbReference>
<protein>
    <recommendedName>
        <fullName evidence="2">Peptidase G2 IMC autoproteolytic cleavage domain-containing protein</fullName>
    </recommendedName>
</protein>
<sequence length="453" mass="47838">MLPKSANEDCFDKKAVQTAETLEVEDDCNTSVCGRCSSADGCNTSSSGECSHAEGCGSKALGDCSHAEGSNTRALENNSHAEGCSTRAIGNCSHAEGSNTIAYSDSSHTEGLNTKTRGNYAHGEGNGNEANGESSHAQGVGTKAEGYASSSEGGYTTVRGSYAHAEGYSTTVNGYYSHAEGVYTTATGNYSHAEGYSCLTEGYGSHAEGYYTSARAPFSHSEGYYTDTKLNTGSHIMGIYGEADTPYSWFLGGGTSNLKALAAKILYTGDGYIRNAWHAGGSGYAEVYPGLGGQTIEPGYFVTLEGEFIRKAKDSDKFVLGVTSVNPAFVASSSELNLGSNFLTNAWNQTLYEDNLVPEKTDTEGNVTEPAHVIKQPMQKLQSSVIAQAAASCQDSISSLVTLLGQVLVLDDGTCEPNGYCWPNKDGIATTSSFGYRVMKRISDNQVLIFFRG</sequence>
<reference evidence="3 4" key="1">
    <citation type="submission" date="2020-01" db="EMBL/GenBank/DDBJ databases">
        <title>Genomic analysis of Aminipila sp. CBA3637.</title>
        <authorList>
            <person name="Kim Y.B."/>
            <person name="Roh S.W."/>
        </authorList>
    </citation>
    <scope>NUCLEOTIDE SEQUENCE [LARGE SCALE GENOMIC DNA]</scope>
    <source>
        <strain evidence="3 4">CBA3637</strain>
    </source>
</reference>
<dbReference type="CDD" id="cd12820">
    <property type="entry name" value="LbR_YadA-like"/>
    <property type="match status" value="1"/>
</dbReference>
<dbReference type="KEGG" id="amic:Ami3637_04050"/>
<organism evidence="3 4">
    <name type="scientific">Aminipila terrae</name>
    <dbReference type="NCBI Taxonomy" id="2697030"/>
    <lineage>
        <taxon>Bacteria</taxon>
        <taxon>Bacillati</taxon>
        <taxon>Bacillota</taxon>
        <taxon>Clostridia</taxon>
        <taxon>Peptostreptococcales</taxon>
        <taxon>Anaerovoracaceae</taxon>
        <taxon>Aminipila</taxon>
    </lineage>
</organism>
<feature type="domain" description="Peptidase G2 IMC autoproteolytic cleavage" evidence="2">
    <location>
        <begin position="258"/>
        <end position="440"/>
    </location>
</feature>
<dbReference type="InterPro" id="IPR021865">
    <property type="entry name" value="Peptidase_G2"/>
</dbReference>